<dbReference type="Gene3D" id="2.180.10.10">
    <property type="entry name" value="RHS repeat-associated core"/>
    <property type="match status" value="1"/>
</dbReference>
<evidence type="ECO:0000256" key="1">
    <source>
        <dbReference type="ARBA" id="ARBA00022737"/>
    </source>
</evidence>
<protein>
    <submittedName>
        <fullName evidence="3">RHS repeat-associated core domain-containing protein</fullName>
    </submittedName>
</protein>
<dbReference type="PANTHER" id="PTHR32305:SF15">
    <property type="entry name" value="PROTEIN RHSA-RELATED"/>
    <property type="match status" value="1"/>
</dbReference>
<comment type="caution">
    <text evidence="3">The sequence shown here is derived from an EMBL/GenBank/DDBJ whole genome shotgun (WGS) entry which is preliminary data.</text>
</comment>
<reference evidence="3 4" key="1">
    <citation type="journal article" date="2017" name="ISME J.">
        <title>Energy and carbon metabolisms in a deep terrestrial subsurface fluid microbial community.</title>
        <authorList>
            <person name="Momper L."/>
            <person name="Jungbluth S.P."/>
            <person name="Lee M.D."/>
            <person name="Amend J.P."/>
        </authorList>
    </citation>
    <scope>NUCLEOTIDE SEQUENCE [LARGE SCALE GENOMIC DNA]</scope>
    <source>
        <strain evidence="3">SURF_17</strain>
    </source>
</reference>
<dbReference type="InterPro" id="IPR056823">
    <property type="entry name" value="TEN-like_YD-shell"/>
</dbReference>
<dbReference type="Proteomes" id="UP000285961">
    <property type="component" value="Unassembled WGS sequence"/>
</dbReference>
<dbReference type="PANTHER" id="PTHR32305">
    <property type="match status" value="1"/>
</dbReference>
<evidence type="ECO:0000313" key="3">
    <source>
        <dbReference type="EMBL" id="RJP70179.1"/>
    </source>
</evidence>
<proteinExistence type="predicted"/>
<feature type="non-terminal residue" evidence="3">
    <location>
        <position position="1"/>
    </location>
</feature>
<dbReference type="AlphaFoldDB" id="A0A419EYJ0"/>
<keyword evidence="1" id="KW-0677">Repeat</keyword>
<evidence type="ECO:0000313" key="4">
    <source>
        <dbReference type="Proteomes" id="UP000285961"/>
    </source>
</evidence>
<feature type="domain" description="Teneurin-like YD-shell" evidence="2">
    <location>
        <begin position="39"/>
        <end position="146"/>
    </location>
</feature>
<dbReference type="NCBIfam" id="TIGR03696">
    <property type="entry name" value="Rhs_assc_core"/>
    <property type="match status" value="1"/>
</dbReference>
<dbReference type="InterPro" id="IPR022385">
    <property type="entry name" value="Rhs_assc_core"/>
</dbReference>
<sequence length="288" mass="32563">QVVGDKRFVYDGLDLIADLNKFDQVVASYTNGLGIDDPLIMRWNGNDYFYHKNHLGSVTMITDDEGEDNPLAKTYQYDAYGNVLSASGSLAYNPFLFTGRERHVASGLYYYRARWYDPQLGRFMNQDPIGDLGGLNLYAYVGNDPVSRIDPLGLEGLFSPLALSPQLGSEIGEAFSESIDYYHGMYERAHEIRSQAQQNFPDVVEDDFPRHYTASYQLAEEYGTGNARLAGIANEVQGLLLYDTRLFLHSLFGNRPFAFSLTDLYVNEMAFEDVENKRANRCLAAQNR</sequence>
<organism evidence="3 4">
    <name type="scientific">Candidatus Abyssobacteria bacterium SURF_17</name>
    <dbReference type="NCBI Taxonomy" id="2093361"/>
    <lineage>
        <taxon>Bacteria</taxon>
        <taxon>Pseudomonadati</taxon>
        <taxon>Candidatus Hydrogenedentota</taxon>
        <taxon>Candidatus Abyssobacteria</taxon>
    </lineage>
</organism>
<dbReference type="InterPro" id="IPR050708">
    <property type="entry name" value="T6SS_VgrG/RHS"/>
</dbReference>
<evidence type="ECO:0000259" key="2">
    <source>
        <dbReference type="Pfam" id="PF25023"/>
    </source>
</evidence>
<gene>
    <name evidence="3" type="ORF">C4532_09735</name>
</gene>
<accession>A0A419EYJ0</accession>
<dbReference type="EMBL" id="QZKI01000072">
    <property type="protein sequence ID" value="RJP70179.1"/>
    <property type="molecule type" value="Genomic_DNA"/>
</dbReference>
<dbReference type="Pfam" id="PF25023">
    <property type="entry name" value="TEN_YD-shell"/>
    <property type="match status" value="1"/>
</dbReference>
<name>A0A419EYJ0_9BACT</name>